<proteinExistence type="predicted"/>
<name>A0A829H286_LACPA</name>
<comment type="caution">
    <text evidence="1">The sequence shown here is derived from an EMBL/GenBank/DDBJ whole genome shotgun (WGS) entry which is preliminary data.</text>
</comment>
<accession>A0A829H286</accession>
<reference evidence="1 2" key="1">
    <citation type="journal article" date="2013" name="PLoS ONE">
        <title>Lactobacillus paracasei comparative genomics: towards species pan-genome definition and exploitation of diversity.</title>
        <authorList>
            <person name="Smokvina T."/>
            <person name="Wels M."/>
            <person name="Polka J."/>
            <person name="Chervaux C."/>
            <person name="Brisse S."/>
            <person name="Boekhorst J."/>
            <person name="van Hylckama Vlieg J.E."/>
            <person name="Siezen R.J."/>
        </authorList>
    </citation>
    <scope>NUCLEOTIDE SEQUENCE [LARGE SCALE GENOMIC DNA]</scope>
    <source>
        <strain evidence="1 2">Lpp41</strain>
    </source>
</reference>
<dbReference type="EMBL" id="ANKE01000825">
    <property type="protein sequence ID" value="EPC69624.1"/>
    <property type="molecule type" value="Genomic_DNA"/>
</dbReference>
<sequence length="37" mass="4083">METRFGSVNVNVEINVLLTVNDFKKDSLAVVGVCDQK</sequence>
<gene>
    <name evidence="1" type="ORF">Lpp41_17035</name>
</gene>
<dbReference type="Proteomes" id="UP000014244">
    <property type="component" value="Unassembled WGS sequence"/>
</dbReference>
<organism evidence="1 2">
    <name type="scientific">Lacticaseibacillus paracasei subsp. paracasei Lpp41</name>
    <dbReference type="NCBI Taxonomy" id="1256208"/>
    <lineage>
        <taxon>Bacteria</taxon>
        <taxon>Bacillati</taxon>
        <taxon>Bacillota</taxon>
        <taxon>Bacilli</taxon>
        <taxon>Lactobacillales</taxon>
        <taxon>Lactobacillaceae</taxon>
        <taxon>Lacticaseibacillus</taxon>
    </lineage>
</organism>
<protein>
    <submittedName>
        <fullName evidence="1">Uncharacterized protein</fullName>
    </submittedName>
</protein>
<dbReference type="AlphaFoldDB" id="A0A829H286"/>
<evidence type="ECO:0000313" key="1">
    <source>
        <dbReference type="EMBL" id="EPC69624.1"/>
    </source>
</evidence>
<evidence type="ECO:0000313" key="2">
    <source>
        <dbReference type="Proteomes" id="UP000014244"/>
    </source>
</evidence>